<reference evidence="2 3" key="1">
    <citation type="submission" date="2019-01" db="EMBL/GenBank/DDBJ databases">
        <title>A draft genome assembly of the solar-powered sea slug Elysia chlorotica.</title>
        <authorList>
            <person name="Cai H."/>
            <person name="Li Q."/>
            <person name="Fang X."/>
            <person name="Li J."/>
            <person name="Curtis N.E."/>
            <person name="Altenburger A."/>
            <person name="Shibata T."/>
            <person name="Feng M."/>
            <person name="Maeda T."/>
            <person name="Schwartz J.A."/>
            <person name="Shigenobu S."/>
            <person name="Lundholm N."/>
            <person name="Nishiyama T."/>
            <person name="Yang H."/>
            <person name="Hasebe M."/>
            <person name="Li S."/>
            <person name="Pierce S.K."/>
            <person name="Wang J."/>
        </authorList>
    </citation>
    <scope>NUCLEOTIDE SEQUENCE [LARGE SCALE GENOMIC DNA]</scope>
    <source>
        <strain evidence="2">EC2010</strain>
        <tissue evidence="2">Whole organism of an adult</tissue>
    </source>
</reference>
<comment type="caution">
    <text evidence="2">The sequence shown here is derived from an EMBL/GenBank/DDBJ whole genome shotgun (WGS) entry which is preliminary data.</text>
</comment>
<name>A0A3S0ZG50_ELYCH</name>
<feature type="compositionally biased region" description="Polar residues" evidence="1">
    <location>
        <begin position="111"/>
        <end position="133"/>
    </location>
</feature>
<dbReference type="Proteomes" id="UP000271974">
    <property type="component" value="Unassembled WGS sequence"/>
</dbReference>
<evidence type="ECO:0000313" key="2">
    <source>
        <dbReference type="EMBL" id="RUS76844.1"/>
    </source>
</evidence>
<protein>
    <submittedName>
        <fullName evidence="2">Uncharacterized protein</fullName>
    </submittedName>
</protein>
<feature type="compositionally biased region" description="Low complexity" evidence="1">
    <location>
        <begin position="204"/>
        <end position="252"/>
    </location>
</feature>
<accession>A0A3S0ZG50</accession>
<evidence type="ECO:0000313" key="3">
    <source>
        <dbReference type="Proteomes" id="UP000271974"/>
    </source>
</evidence>
<feature type="region of interest" description="Disordered" evidence="1">
    <location>
        <begin position="1"/>
        <end position="267"/>
    </location>
</feature>
<dbReference type="EMBL" id="RQTK01000630">
    <property type="protein sequence ID" value="RUS76844.1"/>
    <property type="molecule type" value="Genomic_DNA"/>
</dbReference>
<feature type="compositionally biased region" description="Low complexity" evidence="1">
    <location>
        <begin position="161"/>
        <end position="196"/>
    </location>
</feature>
<organism evidence="2 3">
    <name type="scientific">Elysia chlorotica</name>
    <name type="common">Eastern emerald elysia</name>
    <name type="synonym">Sea slug</name>
    <dbReference type="NCBI Taxonomy" id="188477"/>
    <lineage>
        <taxon>Eukaryota</taxon>
        <taxon>Metazoa</taxon>
        <taxon>Spiralia</taxon>
        <taxon>Lophotrochozoa</taxon>
        <taxon>Mollusca</taxon>
        <taxon>Gastropoda</taxon>
        <taxon>Heterobranchia</taxon>
        <taxon>Euthyneura</taxon>
        <taxon>Panpulmonata</taxon>
        <taxon>Sacoglossa</taxon>
        <taxon>Placobranchoidea</taxon>
        <taxon>Plakobranchidae</taxon>
        <taxon>Elysia</taxon>
    </lineage>
</organism>
<feature type="compositionally biased region" description="Acidic residues" evidence="1">
    <location>
        <begin position="387"/>
        <end position="397"/>
    </location>
</feature>
<proteinExistence type="predicted"/>
<feature type="compositionally biased region" description="Basic and acidic residues" evidence="1">
    <location>
        <begin position="63"/>
        <end position="75"/>
    </location>
</feature>
<feature type="compositionally biased region" description="Low complexity" evidence="1">
    <location>
        <begin position="39"/>
        <end position="53"/>
    </location>
</feature>
<evidence type="ECO:0000256" key="1">
    <source>
        <dbReference type="SAM" id="MobiDB-lite"/>
    </source>
</evidence>
<keyword evidence="3" id="KW-1185">Reference proteome</keyword>
<dbReference type="OrthoDB" id="6160061at2759"/>
<feature type="compositionally biased region" description="Low complexity" evidence="1">
    <location>
        <begin position="345"/>
        <end position="376"/>
    </location>
</feature>
<gene>
    <name evidence="2" type="ORF">EGW08_015400</name>
</gene>
<sequence>MAARYKTEVAVYSHPSTRDGTGTGADDDRGGGGGGGGIASSSRASMSTSGARSRVAVTGGGGFEHRAQHESHDNSWEASSPNSHRRSNTAFVSGPGETLPTNGWNKDHGIRTSSSNLVKDSEPVSTQHLQLQDSLPEREHRLNGESSGSEGSLRKGHHSSSRSARSSALSLPLRSSRSSLSSPSSSVSSSASSFSPPQGPPSAPSIESASSTVKSSPSKSSYKSASLPSSLPSLPSAFSTSLSSALSSSSSSNRQNTKKEINILNNNNINKLKSKHRMLYNLYKHQKQRGQGRLYDWGFHSPLVSLNQKLGVQPGSLNRSNIQAPEARAYKYHHNHHDKPDSKQSNIIGNNNNSNVNSNINSNNNSINHNPHIHSSQYSLMQRDDPFPEEDEEEEVSPMDAHEHAASARYARQSNSSPRENCAAPNGSRSCYCLKDSNSTLDAQMADLVCTGLHSPDCLSVAQHTHLKFCRDYDMTSLSSFLPFHSARVRSKEEVSECRDAYKDALARDRQAEGYYKGFLDLISRYDCTQSYSVKWNCSHCKVGPESVKK</sequence>
<dbReference type="AlphaFoldDB" id="A0A3S0ZG50"/>
<feature type="region of interest" description="Disordered" evidence="1">
    <location>
        <begin position="333"/>
        <end position="426"/>
    </location>
</feature>